<dbReference type="GO" id="GO:0010267">
    <property type="term" value="P:ta-siRNA processing"/>
    <property type="evidence" value="ECO:0007669"/>
    <property type="project" value="UniProtKB-ARBA"/>
</dbReference>
<evidence type="ECO:0000256" key="8">
    <source>
        <dbReference type="ARBA" id="ARBA00022759"/>
    </source>
</evidence>
<keyword evidence="10" id="KW-0347">Helicase</keyword>
<dbReference type="CDD" id="cd00593">
    <property type="entry name" value="RIBOc"/>
    <property type="match status" value="2"/>
</dbReference>
<dbReference type="FunFam" id="3.40.50.300:FF:000420">
    <property type="entry name" value="Endoribonuclease dicer-like 1"/>
    <property type="match status" value="1"/>
</dbReference>
<evidence type="ECO:0000259" key="23">
    <source>
        <dbReference type="PROSITE" id="PS51192"/>
    </source>
</evidence>
<dbReference type="InterPro" id="IPR036085">
    <property type="entry name" value="PAZ_dom_sf"/>
</dbReference>
<feature type="domain" description="RNase III" evidence="21">
    <location>
        <begin position="1080"/>
        <end position="1252"/>
    </location>
</feature>
<dbReference type="Pfam" id="PF00271">
    <property type="entry name" value="Helicase_C"/>
    <property type="match status" value="1"/>
</dbReference>
<dbReference type="EMBL" id="VAHF01000005">
    <property type="protein sequence ID" value="TXG61777.1"/>
    <property type="molecule type" value="Genomic_DNA"/>
</dbReference>
<dbReference type="Gene3D" id="2.170.260.10">
    <property type="entry name" value="paz domain"/>
    <property type="match status" value="1"/>
</dbReference>
<dbReference type="FunFam" id="1.10.1520.10:FF:000004">
    <property type="entry name" value="Endoribonuclease dicer-like 1"/>
    <property type="match status" value="1"/>
</dbReference>
<feature type="region of interest" description="Disordered" evidence="19">
    <location>
        <begin position="1533"/>
        <end position="1592"/>
    </location>
</feature>
<feature type="compositionally biased region" description="Basic and acidic residues" evidence="19">
    <location>
        <begin position="1"/>
        <end position="17"/>
    </location>
</feature>
<dbReference type="GO" id="GO:0003677">
    <property type="term" value="F:DNA binding"/>
    <property type="evidence" value="ECO:0007669"/>
    <property type="project" value="InterPro"/>
</dbReference>
<dbReference type="InterPro" id="IPR006935">
    <property type="entry name" value="Helicase/UvrB_N"/>
</dbReference>
<evidence type="ECO:0000259" key="21">
    <source>
        <dbReference type="PROSITE" id="PS50142"/>
    </source>
</evidence>
<dbReference type="InterPro" id="IPR014001">
    <property type="entry name" value="Helicase_ATP-bd"/>
</dbReference>
<evidence type="ECO:0000256" key="14">
    <source>
        <dbReference type="ARBA" id="ARBA00023158"/>
    </source>
</evidence>
<dbReference type="OrthoDB" id="6513042at2759"/>
<dbReference type="PROSITE" id="PS50142">
    <property type="entry name" value="RNASE_3_2"/>
    <property type="match status" value="2"/>
</dbReference>
<keyword evidence="12" id="KW-0460">Magnesium</keyword>
<keyword evidence="14" id="KW-0943">RNA-mediated gene silencing</keyword>
<evidence type="ECO:0000256" key="4">
    <source>
        <dbReference type="ARBA" id="ARBA00022722"/>
    </source>
</evidence>
<evidence type="ECO:0000256" key="6">
    <source>
        <dbReference type="ARBA" id="ARBA00022737"/>
    </source>
</evidence>
<keyword evidence="15" id="KW-0464">Manganese</keyword>
<dbReference type="CDD" id="cd18034">
    <property type="entry name" value="DEXHc_dicer"/>
    <property type="match status" value="1"/>
</dbReference>
<evidence type="ECO:0000256" key="13">
    <source>
        <dbReference type="ARBA" id="ARBA00022884"/>
    </source>
</evidence>
<reference evidence="27" key="1">
    <citation type="journal article" date="2019" name="Gigascience">
        <title>De novo genome assembly of the endangered Acer yangbiense, a plant species with extremely small populations endemic to Yunnan Province, China.</title>
        <authorList>
            <person name="Yang J."/>
            <person name="Wariss H.M."/>
            <person name="Tao L."/>
            <person name="Zhang R."/>
            <person name="Yun Q."/>
            <person name="Hollingsworth P."/>
            <person name="Dao Z."/>
            <person name="Luo G."/>
            <person name="Guo H."/>
            <person name="Ma Y."/>
            <person name="Sun W."/>
        </authorList>
    </citation>
    <scope>NUCLEOTIDE SEQUENCE [LARGE SCALE GENOMIC DNA]</scope>
    <source>
        <strain evidence="27">cv. Malutang</strain>
    </source>
</reference>
<gene>
    <name evidence="26" type="ORF">EZV62_013140</name>
</gene>
<dbReference type="Pfam" id="PF03368">
    <property type="entry name" value="Dicer_dimer"/>
    <property type="match status" value="1"/>
</dbReference>
<keyword evidence="5" id="KW-0479">Metal-binding</keyword>
<dbReference type="Gene3D" id="1.10.1520.10">
    <property type="entry name" value="Ribonuclease III domain"/>
    <property type="match status" value="2"/>
</dbReference>
<protein>
    <submittedName>
        <fullName evidence="26">Uncharacterized protein</fullName>
    </submittedName>
</protein>
<feature type="transmembrane region" description="Helical" evidence="20">
    <location>
        <begin position="55"/>
        <end position="85"/>
    </location>
</feature>
<dbReference type="GO" id="GO:0004386">
    <property type="term" value="F:helicase activity"/>
    <property type="evidence" value="ECO:0007669"/>
    <property type="project" value="UniProtKB-KW"/>
</dbReference>
<evidence type="ECO:0000256" key="16">
    <source>
        <dbReference type="ARBA" id="ARBA00023242"/>
    </source>
</evidence>
<keyword evidence="4" id="KW-0540">Nuclease</keyword>
<evidence type="ECO:0000256" key="20">
    <source>
        <dbReference type="SAM" id="Phobius"/>
    </source>
</evidence>
<feature type="domain" description="RNase III" evidence="21">
    <location>
        <begin position="1293"/>
        <end position="1435"/>
    </location>
</feature>
<feature type="domain" description="Helicase C-terminal" evidence="24">
    <location>
        <begin position="439"/>
        <end position="594"/>
    </location>
</feature>
<dbReference type="PANTHER" id="PTHR14950:SF46">
    <property type="entry name" value="ENDORIBONUCLEASE DICER HOMOLOG 3"/>
    <property type="match status" value="1"/>
</dbReference>
<sequence>MDSPMEDHNPLKRRFDEINSTNPPDMGSNGHDQTVKELSFSTDTIDFKPREYVRFFSVIFCFVGVFLFKVLFFISGGVLSMSFAICYCRYQLKVFEVAKKRNTIAVLETGAGKTMIAVMLINDIVQAIKSNGDKKNIIFLAPTVHLQYDVIKIQTDFKVGEYYGAMGVDEWNLNSWEKEINQNDVLVMTPQILLDALRKAFLRLEMVCFIVFDECHHATGNHPYTKIMKDFYHNSNNKPKIFGMTASPVVRKGVSSAIDCEGQISELESILDSQIYTIEDKTQMEVYVPSAKESVRFYDQSRFSSLDLKEKMKASWSKFDASLSKLQGSIPNCYKDMDDKFKTLRKLLSNYHAKILYCLDELGLICTYEAVKVSLENVPTAKEECEIYRQSSLQCRYFLEELLCIIGESLPLGDKSILDSGFDYSKEVDSGYISPKLHELLQLFVSLGGATQVLCLIFVDRIIAAKVVERFVKKVAYLDHLTVSYLTGSKTSVDSLTPKMQKEILESFRCGKINLLFATDVVEEGIHVPNCSCVIRFDLPKTVRSYVQSRGRARQNDSQFIMMLERGNMKQRDQIYDIIRSERSMTDTAINRDPDACFLRSCNFEKTNAYTVDETGASVTVDSSVSLIYHYCEKLPVDKYYTPKPIFKYKFSEELCECEMTLPSSAAFQSIVGPATRNKNLAKQLVCLEACTKLHQMGALDDHLLPYIDEISVKNIIAKNQELGAGTTKRKELHGTIPIRELYGSWGENQNDVVLHAYKFDFACNIVSEIYSGFVLLIESKLDDDVGNFELELYLVSKTVKATVSSCGQVRLDAEQMFKAKCFQEFFFNGLFGKLFVKSQSFGTIREFLLRKETKSLWSASNMYLLLPLETLNSSSQESWRINWNGLDACASVIEFLKKNSFLGAKHCSGYEGNPSPSWTSSSETKDADSIHFANCSIEANNLKDKVVLAIHTGRIYSIFKVDRDKSAKSPFDGNDDAVPSEYTSFADYFCKKYGLVLKHPEQPLLRLKQSHNPHNLLVNFNDEGASGKASRAGHVIAKPQMHVHIPPELLVTIDITRDVLKSLYLLPSLMQRLESLMLAAQLREEIDCHSSNFHISSSLILEALTTLRCCENFSMERLELLGDSVLKYAVSCHLFLTYPEIHEGKLSAQRSLAVCNSTLHKLGTDRNLQGYIRDSAFDPRRWIAPGQLSIRPVPCQCGVDTLEVPLDGKYFTKDTKVVVGKLCDMGHRWMGSKTIADCAEALIGAYYVGGGLDAALHMMKWLKFDADLEPSLVLKAITSASLRSYIPKTNEIKDIESKIHYEFSVKFLLQEAITHASVLDLYSYQRLEFLGDSVLDLLITWYLYQSHKDIDPGELTDLRSASVNNENFAQVAVRHNLYKHFQHCSTLLQSQITEYVKSFPEPSDTTSSGSGNKAPKALGDLVESIAGAVLIDTKLNLDEVWRIFKPLLSPIVTPDKLELPPQRELIELCDSLGYFIKEKCTPKGEIVHAELSLQLEDVLLVGQGYDQSRKAARGKAALQLLKQLEKRGISKGASKTRKLGPDHLHDSSSLDLGDNDCIKTTDKELPEPTANKKQKISEVHAPASGSSKKACSLTLDTPPVIEPINMKKGGPRSSLFQLCKTMLWPMPTFQTTEQKSRTPMVFGEGCDQRQGFNSYTSTITLHIPGSGDIECTGDPRPDKKTSFDSATVVMIYELQRQGKIVIAGS</sequence>
<evidence type="ECO:0000259" key="24">
    <source>
        <dbReference type="PROSITE" id="PS51194"/>
    </source>
</evidence>
<comment type="similarity">
    <text evidence="17 18">Belongs to the helicase family. Dicer subfamily.</text>
</comment>
<dbReference type="Pfam" id="PF02170">
    <property type="entry name" value="PAZ"/>
    <property type="match status" value="1"/>
</dbReference>
<dbReference type="GO" id="GO:0046872">
    <property type="term" value="F:metal ion binding"/>
    <property type="evidence" value="ECO:0007669"/>
    <property type="project" value="UniProtKB-KW"/>
</dbReference>
<dbReference type="Proteomes" id="UP000323000">
    <property type="component" value="Chromosome 5"/>
</dbReference>
<dbReference type="InterPro" id="IPR000999">
    <property type="entry name" value="RNase_III_dom"/>
</dbReference>
<dbReference type="CDD" id="cd18802">
    <property type="entry name" value="SF2_C_dicer"/>
    <property type="match status" value="1"/>
</dbReference>
<dbReference type="Pfam" id="PF04851">
    <property type="entry name" value="ResIII"/>
    <property type="match status" value="1"/>
</dbReference>
<comment type="caution">
    <text evidence="26">The sequence shown here is derived from an EMBL/GenBank/DDBJ whole genome shotgun (WGS) entry which is preliminary data.</text>
</comment>
<evidence type="ECO:0000256" key="11">
    <source>
        <dbReference type="ARBA" id="ARBA00022840"/>
    </source>
</evidence>
<evidence type="ECO:0000256" key="5">
    <source>
        <dbReference type="ARBA" id="ARBA00022723"/>
    </source>
</evidence>
<dbReference type="FunFam" id="3.40.50.300:FF:000705">
    <property type="entry name" value="Endoribonuclease dicer-like protein"/>
    <property type="match status" value="1"/>
</dbReference>
<comment type="cofactor">
    <cofactor evidence="1">
        <name>Mn(2+)</name>
        <dbReference type="ChEBI" id="CHEBI:29035"/>
    </cofactor>
</comment>
<dbReference type="FunFam" id="3.30.160.380:FF:000001">
    <property type="entry name" value="Endoribonuclease dicer-like 1"/>
    <property type="match status" value="1"/>
</dbReference>
<dbReference type="InterPro" id="IPR001650">
    <property type="entry name" value="Helicase_C-like"/>
</dbReference>
<proteinExistence type="inferred from homology"/>
<evidence type="ECO:0000256" key="15">
    <source>
        <dbReference type="ARBA" id="ARBA00023211"/>
    </source>
</evidence>
<evidence type="ECO:0000256" key="3">
    <source>
        <dbReference type="ARBA" id="ARBA00004123"/>
    </source>
</evidence>
<name>A0A5C7HXD4_9ROSI</name>
<keyword evidence="13 18" id="KW-0694">RNA-binding</keyword>
<evidence type="ECO:0000256" key="1">
    <source>
        <dbReference type="ARBA" id="ARBA00001936"/>
    </source>
</evidence>
<dbReference type="PROSITE" id="PS50821">
    <property type="entry name" value="PAZ"/>
    <property type="match status" value="1"/>
</dbReference>
<keyword evidence="7" id="KW-0547">Nucleotide-binding</keyword>
<feature type="compositionally biased region" description="Basic and acidic residues" evidence="19">
    <location>
        <begin position="1557"/>
        <end position="1567"/>
    </location>
</feature>
<dbReference type="GO" id="GO:0003723">
    <property type="term" value="F:RNA binding"/>
    <property type="evidence" value="ECO:0007669"/>
    <property type="project" value="UniProtKB-UniRule"/>
</dbReference>
<dbReference type="GO" id="GO:0005634">
    <property type="term" value="C:nucleus"/>
    <property type="evidence" value="ECO:0007669"/>
    <property type="project" value="UniProtKB-SubCell"/>
</dbReference>
<dbReference type="GO" id="GO:0005737">
    <property type="term" value="C:cytoplasm"/>
    <property type="evidence" value="ECO:0007669"/>
    <property type="project" value="TreeGrafter"/>
</dbReference>
<dbReference type="Gene3D" id="3.30.160.20">
    <property type="match status" value="1"/>
</dbReference>
<feature type="region of interest" description="Disordered" evidence="19">
    <location>
        <begin position="1"/>
        <end position="33"/>
    </location>
</feature>
<keyword evidence="16" id="KW-0539">Nucleus</keyword>
<feature type="domain" description="PAZ" evidence="22">
    <location>
        <begin position="929"/>
        <end position="1055"/>
    </location>
</feature>
<evidence type="ECO:0000256" key="18">
    <source>
        <dbReference type="PROSITE-ProRule" id="PRU00657"/>
    </source>
</evidence>
<evidence type="ECO:0000256" key="12">
    <source>
        <dbReference type="ARBA" id="ARBA00022842"/>
    </source>
</evidence>
<keyword evidence="20" id="KW-0472">Membrane</keyword>
<evidence type="ECO:0000256" key="19">
    <source>
        <dbReference type="SAM" id="MobiDB-lite"/>
    </source>
</evidence>
<keyword evidence="9" id="KW-0378">Hydrolase</keyword>
<dbReference type="InterPro" id="IPR027417">
    <property type="entry name" value="P-loop_NTPase"/>
</dbReference>
<dbReference type="PROSITE" id="PS51194">
    <property type="entry name" value="HELICASE_CTER"/>
    <property type="match status" value="1"/>
</dbReference>
<evidence type="ECO:0000313" key="26">
    <source>
        <dbReference type="EMBL" id="TXG61777.1"/>
    </source>
</evidence>
<evidence type="ECO:0000256" key="7">
    <source>
        <dbReference type="ARBA" id="ARBA00022741"/>
    </source>
</evidence>
<keyword evidence="11" id="KW-0067">ATP-binding</keyword>
<dbReference type="PROSITE" id="PS51327">
    <property type="entry name" value="DICER_DSRBF"/>
    <property type="match status" value="1"/>
</dbReference>
<dbReference type="Gene3D" id="3.30.160.380">
    <property type="entry name" value="Dicer dimerisation domain"/>
    <property type="match status" value="1"/>
</dbReference>
<dbReference type="SMART" id="SM00949">
    <property type="entry name" value="PAZ"/>
    <property type="match status" value="1"/>
</dbReference>
<evidence type="ECO:0000259" key="25">
    <source>
        <dbReference type="PROSITE" id="PS51327"/>
    </source>
</evidence>
<dbReference type="GO" id="GO:0004525">
    <property type="term" value="F:ribonuclease III activity"/>
    <property type="evidence" value="ECO:0007669"/>
    <property type="project" value="InterPro"/>
</dbReference>
<evidence type="ECO:0000256" key="10">
    <source>
        <dbReference type="ARBA" id="ARBA00022806"/>
    </source>
</evidence>
<keyword evidence="6" id="KW-0677">Repeat</keyword>
<evidence type="ECO:0000256" key="2">
    <source>
        <dbReference type="ARBA" id="ARBA00001946"/>
    </source>
</evidence>
<organism evidence="26 27">
    <name type="scientific">Acer yangbiense</name>
    <dbReference type="NCBI Taxonomy" id="1000413"/>
    <lineage>
        <taxon>Eukaryota</taxon>
        <taxon>Viridiplantae</taxon>
        <taxon>Streptophyta</taxon>
        <taxon>Embryophyta</taxon>
        <taxon>Tracheophyta</taxon>
        <taxon>Spermatophyta</taxon>
        <taxon>Magnoliopsida</taxon>
        <taxon>eudicotyledons</taxon>
        <taxon>Gunneridae</taxon>
        <taxon>Pentapetalae</taxon>
        <taxon>rosids</taxon>
        <taxon>malvids</taxon>
        <taxon>Sapindales</taxon>
        <taxon>Sapindaceae</taxon>
        <taxon>Hippocastanoideae</taxon>
        <taxon>Acereae</taxon>
        <taxon>Acer</taxon>
    </lineage>
</organism>
<dbReference type="PROSITE" id="PS51192">
    <property type="entry name" value="HELICASE_ATP_BIND_1"/>
    <property type="match status" value="1"/>
</dbReference>
<comment type="cofactor">
    <cofactor evidence="2">
        <name>Mg(2+)</name>
        <dbReference type="ChEBI" id="CHEBI:18420"/>
    </cofactor>
</comment>
<dbReference type="FunFam" id="1.10.1520.10:FF:000008">
    <property type="entry name" value="Dicer-like 104"/>
    <property type="match status" value="1"/>
</dbReference>
<dbReference type="SUPFAM" id="SSF69065">
    <property type="entry name" value="RNase III domain-like"/>
    <property type="match status" value="2"/>
</dbReference>
<evidence type="ECO:0000313" key="27">
    <source>
        <dbReference type="Proteomes" id="UP000323000"/>
    </source>
</evidence>
<dbReference type="SMART" id="SM00490">
    <property type="entry name" value="HELICc"/>
    <property type="match status" value="1"/>
</dbReference>
<dbReference type="SMART" id="SM00535">
    <property type="entry name" value="RIBOc"/>
    <property type="match status" value="2"/>
</dbReference>
<feature type="compositionally biased region" description="Basic and acidic residues" evidence="19">
    <location>
        <begin position="1540"/>
        <end position="1549"/>
    </location>
</feature>
<keyword evidence="27" id="KW-1185">Reference proteome</keyword>
<dbReference type="Pfam" id="PF00636">
    <property type="entry name" value="Ribonuclease_3"/>
    <property type="match status" value="2"/>
</dbReference>
<dbReference type="PROSITE" id="PS00517">
    <property type="entry name" value="RNASE_3_1"/>
    <property type="match status" value="1"/>
</dbReference>
<evidence type="ECO:0000256" key="17">
    <source>
        <dbReference type="ARBA" id="ARBA00035116"/>
    </source>
</evidence>
<dbReference type="PANTHER" id="PTHR14950">
    <property type="entry name" value="DICER-RELATED"/>
    <property type="match status" value="1"/>
</dbReference>
<feature type="domain" description="Helicase ATP-binding" evidence="23">
    <location>
        <begin position="94"/>
        <end position="248"/>
    </location>
</feature>
<dbReference type="SUPFAM" id="SSF52540">
    <property type="entry name" value="P-loop containing nucleoside triphosphate hydrolases"/>
    <property type="match status" value="1"/>
</dbReference>
<comment type="subcellular location">
    <subcellularLocation>
        <location evidence="3">Nucleus</location>
    </subcellularLocation>
</comment>
<dbReference type="SMART" id="SM00487">
    <property type="entry name" value="DEXDc"/>
    <property type="match status" value="1"/>
</dbReference>
<evidence type="ECO:0000259" key="22">
    <source>
        <dbReference type="PROSITE" id="PS50821"/>
    </source>
</evidence>
<dbReference type="SUPFAM" id="SSF101690">
    <property type="entry name" value="PAZ domain"/>
    <property type="match status" value="1"/>
</dbReference>
<dbReference type="GO" id="GO:0005524">
    <property type="term" value="F:ATP binding"/>
    <property type="evidence" value="ECO:0007669"/>
    <property type="project" value="UniProtKB-KW"/>
</dbReference>
<dbReference type="Gene3D" id="3.40.50.300">
    <property type="entry name" value="P-loop containing nucleotide triphosphate hydrolases"/>
    <property type="match status" value="2"/>
</dbReference>
<evidence type="ECO:0000256" key="9">
    <source>
        <dbReference type="ARBA" id="ARBA00022801"/>
    </source>
</evidence>
<keyword evidence="20" id="KW-0812">Transmembrane</keyword>
<dbReference type="InterPro" id="IPR038248">
    <property type="entry name" value="Dicer_dimer_sf"/>
</dbReference>
<dbReference type="InterPro" id="IPR036389">
    <property type="entry name" value="RNase_III_sf"/>
</dbReference>
<accession>A0A5C7HXD4</accession>
<dbReference type="InterPro" id="IPR003100">
    <property type="entry name" value="PAZ_dom"/>
</dbReference>
<keyword evidence="20" id="KW-1133">Transmembrane helix</keyword>
<dbReference type="FunFam" id="2.170.260.10:FF:000004">
    <property type="entry name" value="Dicer-like 104"/>
    <property type="match status" value="1"/>
</dbReference>
<feature type="domain" description="Dicer dsRNA-binding fold" evidence="25">
    <location>
        <begin position="624"/>
        <end position="714"/>
    </location>
</feature>
<keyword evidence="8" id="KW-0255">Endonuclease</keyword>
<dbReference type="InterPro" id="IPR005034">
    <property type="entry name" value="Dicer_dimerisation"/>
</dbReference>